<evidence type="ECO:0000259" key="4">
    <source>
        <dbReference type="Pfam" id="PF13193"/>
    </source>
</evidence>
<keyword evidence="2 5" id="KW-0436">Ligase</keyword>
<evidence type="ECO:0000313" key="5">
    <source>
        <dbReference type="EMBL" id="GLX77638.1"/>
    </source>
</evidence>
<dbReference type="InterPro" id="IPR045851">
    <property type="entry name" value="AMP-bd_C_sf"/>
</dbReference>
<dbReference type="PROSITE" id="PS00455">
    <property type="entry name" value="AMP_BINDING"/>
    <property type="match status" value="1"/>
</dbReference>
<evidence type="ECO:0000256" key="2">
    <source>
        <dbReference type="ARBA" id="ARBA00022598"/>
    </source>
</evidence>
<protein>
    <submittedName>
        <fullName evidence="5">Long-chain-fatty-acid--CoA ligase FadD13</fullName>
    </submittedName>
</protein>
<name>A0ABQ6GNQ8_9GAMM</name>
<organism evidence="5 6">
    <name type="scientific">Thalassotalea insulae</name>
    <dbReference type="NCBI Taxonomy" id="2056778"/>
    <lineage>
        <taxon>Bacteria</taxon>
        <taxon>Pseudomonadati</taxon>
        <taxon>Pseudomonadota</taxon>
        <taxon>Gammaproteobacteria</taxon>
        <taxon>Alteromonadales</taxon>
        <taxon>Colwelliaceae</taxon>
        <taxon>Thalassotalea</taxon>
    </lineage>
</organism>
<dbReference type="PANTHER" id="PTHR43201">
    <property type="entry name" value="ACYL-COA SYNTHETASE"/>
    <property type="match status" value="1"/>
</dbReference>
<reference evidence="5 6" key="1">
    <citation type="submission" date="2023-03" db="EMBL/GenBank/DDBJ databases">
        <title>Draft genome sequence of Thalassotalea insulae KCTC 62186T.</title>
        <authorList>
            <person name="Sawabe T."/>
        </authorList>
    </citation>
    <scope>NUCLEOTIDE SEQUENCE [LARGE SCALE GENOMIC DNA]</scope>
    <source>
        <strain evidence="5 6">KCTC 62186</strain>
    </source>
</reference>
<feature type="domain" description="AMP-binding enzyme C-terminal" evidence="4">
    <location>
        <begin position="382"/>
        <end position="454"/>
    </location>
</feature>
<dbReference type="Pfam" id="PF00501">
    <property type="entry name" value="AMP-binding"/>
    <property type="match status" value="1"/>
</dbReference>
<sequence length="469" mass="51992">MIEKLSKHFSHNNQNIAIQSDTETLCYAQLTKLVNGLVIQWRQQGLKPNDIIAVELENSLDFILCYLAALWGGYTIVPVNSELPDRDKEYIIDITKPKLHIKAAPSRTTSEINISPVISKTYLIAFTSGTTSKPKGICHHINSLLTSAEEFNEATGINQTCRMIHCLPMGYMAGFLNTILCPLLTGGCVVICPQFNALTALTFWKSAIQLSGNTLWLTPTMLMLLNRLGASQETKAWINDNISNTFVGTAPLPLAVKNKFEQIFGVNCYESYGMTEILFISTNSKYTKEKKGSVGKLLANNTVRISPISTTLDENDEGLIYIKSNTIYTQIITDEELSENNMSALFETGDIGKVDEDGYLYITGRKKDIIISGGKNLSVRAIEETIYNIKGVQEVAVIGEHNELWGEIAVAFIVSNNPIDKQQVIKHCEHHLIKEAVPKKFISISALPKSSTGKIQKQLLKEKLTDGVL</sequence>
<dbReference type="SUPFAM" id="SSF56801">
    <property type="entry name" value="Acetyl-CoA synthetase-like"/>
    <property type="match status" value="1"/>
</dbReference>
<dbReference type="InterPro" id="IPR020845">
    <property type="entry name" value="AMP-binding_CS"/>
</dbReference>
<dbReference type="InterPro" id="IPR000873">
    <property type="entry name" value="AMP-dep_synth/lig_dom"/>
</dbReference>
<dbReference type="EMBL" id="BSST01000001">
    <property type="protein sequence ID" value="GLX77638.1"/>
    <property type="molecule type" value="Genomic_DNA"/>
</dbReference>
<accession>A0ABQ6GNQ8</accession>
<dbReference type="GO" id="GO:0016874">
    <property type="term" value="F:ligase activity"/>
    <property type="evidence" value="ECO:0007669"/>
    <property type="project" value="UniProtKB-KW"/>
</dbReference>
<evidence type="ECO:0000259" key="3">
    <source>
        <dbReference type="Pfam" id="PF00501"/>
    </source>
</evidence>
<evidence type="ECO:0000313" key="6">
    <source>
        <dbReference type="Proteomes" id="UP001157186"/>
    </source>
</evidence>
<dbReference type="InterPro" id="IPR025110">
    <property type="entry name" value="AMP-bd_C"/>
</dbReference>
<proteinExistence type="inferred from homology"/>
<dbReference type="Proteomes" id="UP001157186">
    <property type="component" value="Unassembled WGS sequence"/>
</dbReference>
<dbReference type="PANTHER" id="PTHR43201:SF5">
    <property type="entry name" value="MEDIUM-CHAIN ACYL-COA LIGASE ACSF2, MITOCHONDRIAL"/>
    <property type="match status" value="1"/>
</dbReference>
<dbReference type="InterPro" id="IPR042099">
    <property type="entry name" value="ANL_N_sf"/>
</dbReference>
<keyword evidence="6" id="KW-1185">Reference proteome</keyword>
<evidence type="ECO:0000256" key="1">
    <source>
        <dbReference type="ARBA" id="ARBA00006432"/>
    </source>
</evidence>
<dbReference type="Gene3D" id="3.40.50.12780">
    <property type="entry name" value="N-terminal domain of ligase-like"/>
    <property type="match status" value="1"/>
</dbReference>
<dbReference type="Gene3D" id="3.30.300.30">
    <property type="match status" value="1"/>
</dbReference>
<comment type="similarity">
    <text evidence="1">Belongs to the ATP-dependent AMP-binding enzyme family.</text>
</comment>
<dbReference type="RefSeq" id="WP_284243510.1">
    <property type="nucleotide sequence ID" value="NZ_BSST01000001.1"/>
</dbReference>
<comment type="caution">
    <text evidence="5">The sequence shown here is derived from an EMBL/GenBank/DDBJ whole genome shotgun (WGS) entry which is preliminary data.</text>
</comment>
<dbReference type="Pfam" id="PF13193">
    <property type="entry name" value="AMP-binding_C"/>
    <property type="match status" value="1"/>
</dbReference>
<feature type="domain" description="AMP-dependent synthetase/ligase" evidence="3">
    <location>
        <begin position="11"/>
        <end position="327"/>
    </location>
</feature>
<gene>
    <name evidence="5" type="primary">fadD13</name>
    <name evidence="5" type="ORF">tinsulaeT_09780</name>
</gene>